<sequence length="132" mass="15159">MVSCVHNSPTSSHRPDFKRVYSFESIIILSECLAKGKVALSYIRRVPGDGESCTKSLLRPRPRIAAFVGEKLRMYLLLSRLHTRQSIFQEEIWRVILELYQTTQTFKCLVCLSCDSFFHLCGRDSADPRVDS</sequence>
<organism evidence="1 2">
    <name type="scientific">Geodia barretti</name>
    <name type="common">Barrett's horny sponge</name>
    <dbReference type="NCBI Taxonomy" id="519541"/>
    <lineage>
        <taxon>Eukaryota</taxon>
        <taxon>Metazoa</taxon>
        <taxon>Porifera</taxon>
        <taxon>Demospongiae</taxon>
        <taxon>Heteroscleromorpha</taxon>
        <taxon>Tetractinellida</taxon>
        <taxon>Astrophorina</taxon>
        <taxon>Geodiidae</taxon>
        <taxon>Geodia</taxon>
    </lineage>
</organism>
<proteinExistence type="predicted"/>
<comment type="caution">
    <text evidence="1">The sequence shown here is derived from an EMBL/GenBank/DDBJ whole genome shotgun (WGS) entry which is preliminary data.</text>
</comment>
<name>A0AA35S6I1_GEOBA</name>
<reference evidence="1" key="1">
    <citation type="submission" date="2023-03" db="EMBL/GenBank/DDBJ databases">
        <authorList>
            <person name="Steffen K."/>
            <person name="Cardenas P."/>
        </authorList>
    </citation>
    <scope>NUCLEOTIDE SEQUENCE</scope>
</reference>
<dbReference type="AlphaFoldDB" id="A0AA35S6I1"/>
<gene>
    <name evidence="1" type="ORF">GBAR_LOCUS13519</name>
</gene>
<dbReference type="Proteomes" id="UP001174909">
    <property type="component" value="Unassembled WGS sequence"/>
</dbReference>
<evidence type="ECO:0000313" key="1">
    <source>
        <dbReference type="EMBL" id="CAI8023087.1"/>
    </source>
</evidence>
<dbReference type="EMBL" id="CASHTH010001992">
    <property type="protein sequence ID" value="CAI8023087.1"/>
    <property type="molecule type" value="Genomic_DNA"/>
</dbReference>
<accession>A0AA35S6I1</accession>
<feature type="non-terminal residue" evidence="1">
    <location>
        <position position="1"/>
    </location>
</feature>
<protein>
    <submittedName>
        <fullName evidence="1">Uncharacterized protein</fullName>
    </submittedName>
</protein>
<keyword evidence="2" id="KW-1185">Reference proteome</keyword>
<evidence type="ECO:0000313" key="2">
    <source>
        <dbReference type="Proteomes" id="UP001174909"/>
    </source>
</evidence>